<comment type="similarity">
    <text evidence="1">Belongs to the V-ATPase F subunit family.</text>
</comment>
<dbReference type="Pfam" id="PF01990">
    <property type="entry name" value="ATP-synt_F"/>
    <property type="match status" value="1"/>
</dbReference>
<dbReference type="Proteomes" id="UP000240830">
    <property type="component" value="Unassembled WGS sequence"/>
</dbReference>
<dbReference type="GO" id="GO:0046961">
    <property type="term" value="F:proton-transporting ATPase activity, rotational mechanism"/>
    <property type="evidence" value="ECO:0007669"/>
    <property type="project" value="InterPro"/>
</dbReference>
<evidence type="ECO:0000256" key="7">
    <source>
        <dbReference type="ARBA" id="ARBA00030311"/>
    </source>
</evidence>
<dbReference type="GO" id="GO:0033180">
    <property type="term" value="C:proton-transporting V-type ATPase, V1 domain"/>
    <property type="evidence" value="ECO:0007669"/>
    <property type="project" value="InterPro"/>
</dbReference>
<evidence type="ECO:0000256" key="5">
    <source>
        <dbReference type="ARBA" id="ARBA00023065"/>
    </source>
</evidence>
<dbReference type="EMBL" id="MTSL01000203">
    <property type="protein sequence ID" value="PJF16903.1"/>
    <property type="molecule type" value="Genomic_DNA"/>
</dbReference>
<dbReference type="SUPFAM" id="SSF159468">
    <property type="entry name" value="AtpF-like"/>
    <property type="match status" value="1"/>
</dbReference>
<dbReference type="InterPro" id="IPR005772">
    <property type="entry name" value="ATPase_V1-cplx_fsu_euk"/>
</dbReference>
<proteinExistence type="inferred from homology"/>
<reference evidence="9 10" key="1">
    <citation type="submission" date="2016-10" db="EMBL/GenBank/DDBJ databases">
        <title>The genome of Paramicrosporidium saccamoebae is the missing link in understanding Cryptomycota and Microsporidia evolution.</title>
        <authorList>
            <person name="Quandt C.A."/>
            <person name="Beaudet D."/>
            <person name="Corsaro D."/>
            <person name="Michel R."/>
            <person name="Corradi N."/>
            <person name="James T."/>
        </authorList>
    </citation>
    <scope>NUCLEOTIDE SEQUENCE [LARGE SCALE GENOMIC DNA]</scope>
    <source>
        <strain evidence="9 10">KSL3</strain>
    </source>
</reference>
<evidence type="ECO:0000256" key="1">
    <source>
        <dbReference type="ARBA" id="ARBA00010148"/>
    </source>
</evidence>
<comment type="caution">
    <text evidence="9">The sequence shown here is derived from an EMBL/GenBank/DDBJ whole genome shotgun (WGS) entry which is preliminary data.</text>
</comment>
<dbReference type="PANTHER" id="PTHR13861">
    <property type="entry name" value="VACUOLAR ATP SYNTHASE SUBUNIT F"/>
    <property type="match status" value="1"/>
</dbReference>
<keyword evidence="4" id="KW-0375">Hydrogen ion transport</keyword>
<organism evidence="9 10">
    <name type="scientific">Paramicrosporidium saccamoebae</name>
    <dbReference type="NCBI Taxonomy" id="1246581"/>
    <lineage>
        <taxon>Eukaryota</taxon>
        <taxon>Fungi</taxon>
        <taxon>Fungi incertae sedis</taxon>
        <taxon>Cryptomycota</taxon>
        <taxon>Cryptomycota incertae sedis</taxon>
        <taxon>Paramicrosporidium</taxon>
    </lineage>
</organism>
<evidence type="ECO:0000256" key="4">
    <source>
        <dbReference type="ARBA" id="ARBA00022781"/>
    </source>
</evidence>
<evidence type="ECO:0000256" key="6">
    <source>
        <dbReference type="ARBA" id="ARBA00029477"/>
    </source>
</evidence>
<dbReference type="NCBIfam" id="TIGR01101">
    <property type="entry name" value="V_ATP_synt_F"/>
    <property type="match status" value="1"/>
</dbReference>
<keyword evidence="5" id="KW-0406">Ion transport</keyword>
<gene>
    <name evidence="9" type="ORF">PSACC_03282</name>
</gene>
<evidence type="ECO:0000256" key="8">
    <source>
        <dbReference type="ARBA" id="ARBA00046254"/>
    </source>
</evidence>
<dbReference type="PIRSF" id="PIRSF015945">
    <property type="entry name" value="ATPase_V1_F_euk"/>
    <property type="match status" value="1"/>
</dbReference>
<dbReference type="Gene3D" id="3.40.50.10580">
    <property type="entry name" value="ATPase, V1 complex, subunit F"/>
    <property type="match status" value="1"/>
</dbReference>
<accession>A0A2H9TGJ4</accession>
<keyword evidence="3" id="KW-0813">Transport</keyword>
<evidence type="ECO:0000256" key="3">
    <source>
        <dbReference type="ARBA" id="ARBA00022448"/>
    </source>
</evidence>
<sequence length="97" mass="11175">MLLAGVGNVDTRLKKNFFVVDSKTTPEAVEEAFKDLTNRKDIAILLINQHVADMVRHLIEDYNQMMPSLLEIPSKDHPYDPEKDSILKRVNRLFAHD</sequence>
<dbReference type="STRING" id="1246581.A0A2H9TGJ4"/>
<evidence type="ECO:0000313" key="9">
    <source>
        <dbReference type="EMBL" id="PJF16903.1"/>
    </source>
</evidence>
<dbReference type="PANTHER" id="PTHR13861:SF2">
    <property type="entry name" value="V-TYPE PROTON ATPASE SUBUNIT F"/>
    <property type="match status" value="1"/>
</dbReference>
<name>A0A2H9TGJ4_9FUNG</name>
<keyword evidence="10" id="KW-1185">Reference proteome</keyword>
<dbReference type="InterPro" id="IPR008218">
    <property type="entry name" value="ATPase_V1-cplx_f_g_su"/>
</dbReference>
<evidence type="ECO:0000256" key="2">
    <source>
        <dbReference type="ARBA" id="ARBA00013430"/>
    </source>
</evidence>
<dbReference type="AlphaFoldDB" id="A0A2H9TGJ4"/>
<dbReference type="InterPro" id="IPR036906">
    <property type="entry name" value="ATPase_V1_fsu_sf"/>
</dbReference>
<protein>
    <recommendedName>
        <fullName evidence="2">V-type proton ATPase subunit F</fullName>
    </recommendedName>
    <alternativeName>
        <fullName evidence="7">Vacuolar proton pump subunit F</fullName>
    </alternativeName>
</protein>
<evidence type="ECO:0000313" key="10">
    <source>
        <dbReference type="Proteomes" id="UP000240830"/>
    </source>
</evidence>
<comment type="function">
    <text evidence="8">Subunit of the V1 complex of vacuolar(H+)-ATPase (V-ATPase), a multisubunit enzyme composed of a peripheral complex (V1) that hydrolyzes ATP and a membrane integral complex (V0) that translocates protons. V-ATPase is responsible for acidifying and maintaining the pH of intracellular compartments.</text>
</comment>
<dbReference type="OrthoDB" id="10261947at2759"/>
<comment type="subunit">
    <text evidence="6">V-ATPase is a heteromultimeric enzyme composed of a peripheral catalytic V1 complex (components A to H) attached to an integral membrane V0 proton pore complex (components: a, c, c', c'', d, e, f and VOA1).</text>
</comment>